<reference evidence="10" key="1">
    <citation type="submission" date="2025-08" db="UniProtKB">
        <authorList>
            <consortium name="RefSeq"/>
        </authorList>
    </citation>
    <scope>IDENTIFICATION</scope>
    <source>
        <tissue evidence="10">Testes</tissue>
    </source>
</reference>
<keyword evidence="5" id="KW-0460">Magnesium</keyword>
<name>A0ABM0H079_SACKO</name>
<dbReference type="InterPro" id="IPR006085">
    <property type="entry name" value="XPG_DNA_repair_N"/>
</dbReference>
<dbReference type="Gene3D" id="1.10.150.20">
    <property type="entry name" value="5' to 3' exonuclease, C-terminal subdomain"/>
    <property type="match status" value="1"/>
</dbReference>
<dbReference type="InterPro" id="IPR008918">
    <property type="entry name" value="HhH2"/>
</dbReference>
<evidence type="ECO:0000256" key="4">
    <source>
        <dbReference type="ARBA" id="ARBA00022801"/>
    </source>
</evidence>
<proteinExistence type="predicted"/>
<dbReference type="SMART" id="SM00485">
    <property type="entry name" value="XPGN"/>
    <property type="match status" value="1"/>
</dbReference>
<gene>
    <name evidence="10" type="primary">LOC100372795</name>
</gene>
<evidence type="ECO:0000256" key="3">
    <source>
        <dbReference type="ARBA" id="ARBA00022723"/>
    </source>
</evidence>
<keyword evidence="4" id="KW-0378">Hydrolase</keyword>
<dbReference type="Pfam" id="PF00752">
    <property type="entry name" value="XPG_N"/>
    <property type="match status" value="1"/>
</dbReference>
<dbReference type="InterPro" id="IPR006084">
    <property type="entry name" value="XPG/Rad2"/>
</dbReference>
<evidence type="ECO:0000256" key="5">
    <source>
        <dbReference type="ARBA" id="ARBA00022842"/>
    </source>
</evidence>
<comment type="cofactor">
    <cofactor evidence="1">
        <name>Mg(2+)</name>
        <dbReference type="ChEBI" id="CHEBI:18420"/>
    </cofactor>
</comment>
<dbReference type="InterPro" id="IPR029060">
    <property type="entry name" value="PIN-like_dom_sf"/>
</dbReference>
<dbReference type="InterPro" id="IPR036279">
    <property type="entry name" value="5-3_exonuclease_C_sf"/>
</dbReference>
<feature type="region of interest" description="Disordered" evidence="6">
    <location>
        <begin position="241"/>
        <end position="269"/>
    </location>
</feature>
<feature type="compositionally biased region" description="Acidic residues" evidence="6">
    <location>
        <begin position="247"/>
        <end position="260"/>
    </location>
</feature>
<dbReference type="Pfam" id="PF00867">
    <property type="entry name" value="XPG_I"/>
    <property type="match status" value="1"/>
</dbReference>
<accession>A0ABM0H079</accession>
<dbReference type="PRINTS" id="PR00853">
    <property type="entry name" value="XPGRADSUPER"/>
</dbReference>
<organism evidence="9 10">
    <name type="scientific">Saccoglossus kowalevskii</name>
    <name type="common">Acorn worm</name>
    <dbReference type="NCBI Taxonomy" id="10224"/>
    <lineage>
        <taxon>Eukaryota</taxon>
        <taxon>Metazoa</taxon>
        <taxon>Hemichordata</taxon>
        <taxon>Enteropneusta</taxon>
        <taxon>Harrimaniidae</taxon>
        <taxon>Saccoglossus</taxon>
    </lineage>
</organism>
<protein>
    <submittedName>
        <fullName evidence="10">Flap endonuclease GEN homolog 1-like</fullName>
    </submittedName>
</protein>
<dbReference type="GeneID" id="100372795"/>
<dbReference type="SUPFAM" id="SSF47807">
    <property type="entry name" value="5' to 3' exonuclease, C-terminal subdomain"/>
    <property type="match status" value="1"/>
</dbReference>
<keyword evidence="3" id="KW-0479">Metal-binding</keyword>
<dbReference type="PANTHER" id="PTHR11081">
    <property type="entry name" value="FLAP ENDONUCLEASE FAMILY MEMBER"/>
    <property type="match status" value="1"/>
</dbReference>
<evidence type="ECO:0000256" key="6">
    <source>
        <dbReference type="SAM" id="MobiDB-lite"/>
    </source>
</evidence>
<dbReference type="Gene3D" id="3.40.50.1010">
    <property type="entry name" value="5'-nuclease"/>
    <property type="match status" value="1"/>
</dbReference>
<evidence type="ECO:0000259" key="8">
    <source>
        <dbReference type="SMART" id="SM00485"/>
    </source>
</evidence>
<dbReference type="SMART" id="SM00484">
    <property type="entry name" value="XPGI"/>
    <property type="match status" value="1"/>
</dbReference>
<dbReference type="CDD" id="cd09869">
    <property type="entry name" value="PIN_GEN1"/>
    <property type="match status" value="1"/>
</dbReference>
<feature type="domain" description="XPG-I" evidence="7">
    <location>
        <begin position="120"/>
        <end position="191"/>
    </location>
</feature>
<sequence>MGVKTLWVVLEPVKDPTPLEDLKGQTIAVDLSSWICESIAAVNAFKPHLRNLFYRVVNLSRLNIQPVFVIDGDPPELKSNELVKRAHIQGDSKNKHGEKKPGMQRTRLKTLQYECCKLLDVLGVPYIQATGEAEAMCALLNKEGLVDGVFTEDGDAFLYGAKKVYKNLTAGSNGSHVDVYDMLDIEEKLTLNRNKLIAMALLMGCDYLSDGVPSVGKTNATQLMHSLGDIDVLERFHEWTQEKSQDDDPNQIVTSDEDDDGRSIKRKRRKKKRKLTLEEKIKCKALKIDGFPNQKVIDEFLIPKDVVPSTPFQHATPDFAEIMTAKQLYCGNKK</sequence>
<evidence type="ECO:0000313" key="10">
    <source>
        <dbReference type="RefSeq" id="XP_002741315.1"/>
    </source>
</evidence>
<keyword evidence="2" id="KW-0540">Nuclease</keyword>
<evidence type="ECO:0000256" key="2">
    <source>
        <dbReference type="ARBA" id="ARBA00022722"/>
    </source>
</evidence>
<dbReference type="Proteomes" id="UP000694865">
    <property type="component" value="Unplaced"/>
</dbReference>
<feature type="domain" description="XPG N-terminal" evidence="8">
    <location>
        <begin position="1"/>
        <end position="92"/>
    </location>
</feature>
<dbReference type="SUPFAM" id="SSF88723">
    <property type="entry name" value="PIN domain-like"/>
    <property type="match status" value="1"/>
</dbReference>
<dbReference type="InterPro" id="IPR006086">
    <property type="entry name" value="XPG-I_dom"/>
</dbReference>
<evidence type="ECO:0000256" key="1">
    <source>
        <dbReference type="ARBA" id="ARBA00001946"/>
    </source>
</evidence>
<dbReference type="RefSeq" id="XP_002741315.1">
    <property type="nucleotide sequence ID" value="XM_002741269.1"/>
</dbReference>
<keyword evidence="9" id="KW-1185">Reference proteome</keyword>
<evidence type="ECO:0000259" key="7">
    <source>
        <dbReference type="SMART" id="SM00484"/>
    </source>
</evidence>
<dbReference type="PANTHER" id="PTHR11081:SF70">
    <property type="entry name" value="FLAP ENDONUCLEASE GEN HOMOLOG 1"/>
    <property type="match status" value="1"/>
</dbReference>
<dbReference type="SMART" id="SM00279">
    <property type="entry name" value="HhH2"/>
    <property type="match status" value="1"/>
</dbReference>
<evidence type="ECO:0000313" key="9">
    <source>
        <dbReference type="Proteomes" id="UP000694865"/>
    </source>
</evidence>